<evidence type="ECO:0000256" key="2">
    <source>
        <dbReference type="ARBA" id="ARBA00022692"/>
    </source>
</evidence>
<dbReference type="PANTHER" id="PTHR31422:SF1">
    <property type="entry name" value="GTD-BINDING DOMAIN-CONTAINING PROTEIN"/>
    <property type="match status" value="1"/>
</dbReference>
<dbReference type="Pfam" id="PF04576">
    <property type="entry name" value="Zein-binding"/>
    <property type="match status" value="1"/>
</dbReference>
<dbReference type="EMBL" id="WHWC01000016">
    <property type="protein sequence ID" value="KAG8367633.1"/>
    <property type="molecule type" value="Genomic_DNA"/>
</dbReference>
<dbReference type="PANTHER" id="PTHR31422">
    <property type="entry name" value="BNAANNG28530D PROTEIN"/>
    <property type="match status" value="1"/>
</dbReference>
<dbReference type="InterPro" id="IPR007656">
    <property type="entry name" value="GTD-bd"/>
</dbReference>
<evidence type="ECO:0000259" key="6">
    <source>
        <dbReference type="PROSITE" id="PS51775"/>
    </source>
</evidence>
<dbReference type="Proteomes" id="UP000826271">
    <property type="component" value="Unassembled WGS sequence"/>
</dbReference>
<sequence length="355" mass="40244">MSEADIFALKETLYAQQHLLQQLYDELDAEREASATATTEALSVMLRLHREKAGVMIEAEQYKRLSEQKISHAEESIAVIQDIVYHQEIDITALNYQVQSYRYKLLSMGYVDHSVGDEAASTFKAVEDQTGRETDEEGSDSDKKSDNSVSSEISSYWEQIMELDSRVEEILGVNCTAYRTRGRGRPSSRSSVSSRISTEDVPESDLSNSTNNGVAVENPCSRGVVHDVFEAPKVDQNFDSLEKDEEKTDCGGRVGREEEVRLLLNEIKEKLYLLQDEIRSCEVTKSSPSNEPSLCPLAEKIWIWENGIVRSTSLWRLVRLSCDSASAYIVIFVLCFSRVKKILTMDLKRLFPYYV</sequence>
<evidence type="ECO:0000256" key="1">
    <source>
        <dbReference type="ARBA" id="ARBA00004370"/>
    </source>
</evidence>
<keyword evidence="3" id="KW-1133">Transmembrane helix</keyword>
<feature type="region of interest" description="Disordered" evidence="5">
    <location>
        <begin position="123"/>
        <end position="150"/>
    </location>
</feature>
<feature type="domain" description="GTD-binding" evidence="6">
    <location>
        <begin position="4"/>
        <end position="102"/>
    </location>
</feature>
<feature type="region of interest" description="Disordered" evidence="5">
    <location>
        <begin position="180"/>
        <end position="217"/>
    </location>
</feature>
<comment type="caution">
    <text evidence="7">The sequence shown here is derived from an EMBL/GenBank/DDBJ whole genome shotgun (WGS) entry which is preliminary data.</text>
</comment>
<evidence type="ECO:0000313" key="8">
    <source>
        <dbReference type="Proteomes" id="UP000826271"/>
    </source>
</evidence>
<gene>
    <name evidence="7" type="ORF">BUALT_Bualt16G0092500</name>
</gene>
<evidence type="ECO:0000256" key="3">
    <source>
        <dbReference type="ARBA" id="ARBA00022989"/>
    </source>
</evidence>
<keyword evidence="2" id="KW-0812">Transmembrane</keyword>
<evidence type="ECO:0000256" key="5">
    <source>
        <dbReference type="SAM" id="MobiDB-lite"/>
    </source>
</evidence>
<evidence type="ECO:0000313" key="7">
    <source>
        <dbReference type="EMBL" id="KAG8367633.1"/>
    </source>
</evidence>
<feature type="compositionally biased region" description="Low complexity" evidence="5">
    <location>
        <begin position="187"/>
        <end position="196"/>
    </location>
</feature>
<dbReference type="GO" id="GO:0016020">
    <property type="term" value="C:membrane"/>
    <property type="evidence" value="ECO:0007669"/>
    <property type="project" value="UniProtKB-SubCell"/>
</dbReference>
<evidence type="ECO:0000256" key="4">
    <source>
        <dbReference type="ARBA" id="ARBA00023136"/>
    </source>
</evidence>
<organism evidence="7 8">
    <name type="scientific">Buddleja alternifolia</name>
    <dbReference type="NCBI Taxonomy" id="168488"/>
    <lineage>
        <taxon>Eukaryota</taxon>
        <taxon>Viridiplantae</taxon>
        <taxon>Streptophyta</taxon>
        <taxon>Embryophyta</taxon>
        <taxon>Tracheophyta</taxon>
        <taxon>Spermatophyta</taxon>
        <taxon>Magnoliopsida</taxon>
        <taxon>eudicotyledons</taxon>
        <taxon>Gunneridae</taxon>
        <taxon>Pentapetalae</taxon>
        <taxon>asterids</taxon>
        <taxon>lamiids</taxon>
        <taxon>Lamiales</taxon>
        <taxon>Scrophulariaceae</taxon>
        <taxon>Buddlejeae</taxon>
        <taxon>Buddleja</taxon>
    </lineage>
</organism>
<keyword evidence="4" id="KW-0472">Membrane</keyword>
<name>A0AAV6WAB4_9LAMI</name>
<dbReference type="GO" id="GO:0080115">
    <property type="term" value="F:myosin XI tail binding"/>
    <property type="evidence" value="ECO:0007669"/>
    <property type="project" value="UniProtKB-ARBA"/>
</dbReference>
<reference evidence="7" key="1">
    <citation type="submission" date="2019-10" db="EMBL/GenBank/DDBJ databases">
        <authorList>
            <person name="Zhang R."/>
            <person name="Pan Y."/>
            <person name="Wang J."/>
            <person name="Ma R."/>
            <person name="Yu S."/>
        </authorList>
    </citation>
    <scope>NUCLEOTIDE SEQUENCE</scope>
    <source>
        <strain evidence="7">LA-IB0</strain>
        <tissue evidence="7">Leaf</tissue>
    </source>
</reference>
<accession>A0AAV6WAB4</accession>
<keyword evidence="8" id="KW-1185">Reference proteome</keyword>
<dbReference type="AlphaFoldDB" id="A0AAV6WAB4"/>
<protein>
    <recommendedName>
        <fullName evidence="6">GTD-binding domain-containing protein</fullName>
    </recommendedName>
</protein>
<comment type="subcellular location">
    <subcellularLocation>
        <location evidence="1">Membrane</location>
    </subcellularLocation>
</comment>
<proteinExistence type="predicted"/>
<dbReference type="PROSITE" id="PS51775">
    <property type="entry name" value="GTD_BINDING"/>
    <property type="match status" value="1"/>
</dbReference>